<reference evidence="8" key="2">
    <citation type="journal article" date="2014" name="Int. J. Syst. Evol. Microbiol.">
        <title>Complete genome of a new Firmicutes species belonging to the dominant human colonic microbiota ('Ruminococcus bicirculans') reveals two chromosomes and a selective capacity to utilize plant glucans.</title>
        <authorList>
            <consortium name="NISC Comparative Sequencing Program"/>
            <person name="Wegmann U."/>
            <person name="Louis P."/>
            <person name="Goesmann A."/>
            <person name="Henrissat B."/>
            <person name="Duncan S.H."/>
            <person name="Flint H.J."/>
        </authorList>
    </citation>
    <scope>NUCLEOTIDE SEQUENCE</scope>
    <source>
        <strain evidence="8">CCM 7403</strain>
    </source>
</reference>
<dbReference type="OrthoDB" id="5185234at2"/>
<evidence type="ECO:0000256" key="6">
    <source>
        <dbReference type="SAM" id="Phobius"/>
    </source>
</evidence>
<evidence type="ECO:0000256" key="3">
    <source>
        <dbReference type="ARBA" id="ARBA00022692"/>
    </source>
</evidence>
<keyword evidence="2" id="KW-1003">Cell membrane</keyword>
<feature type="domain" description="Type II secretion system protein GspF" evidence="7">
    <location>
        <begin position="185"/>
        <end position="309"/>
    </location>
</feature>
<dbReference type="GO" id="GO:0005886">
    <property type="term" value="C:plasma membrane"/>
    <property type="evidence" value="ECO:0007669"/>
    <property type="project" value="UniProtKB-SubCell"/>
</dbReference>
<dbReference type="Proteomes" id="UP000297025">
    <property type="component" value="Chromosome"/>
</dbReference>
<reference evidence="8" key="5">
    <citation type="submission" date="2024-05" db="EMBL/GenBank/DDBJ databases">
        <authorList>
            <person name="Sun Q."/>
            <person name="Sedlacek I."/>
        </authorList>
    </citation>
    <scope>NUCLEOTIDE SEQUENCE</scope>
    <source>
        <strain evidence="8">CCM 7403</strain>
    </source>
</reference>
<evidence type="ECO:0000313" key="10">
    <source>
        <dbReference type="Proteomes" id="UP000297025"/>
    </source>
</evidence>
<reference evidence="9 10" key="1">
    <citation type="journal article" date="2008" name="Int. J. Syst. Evol. Microbiol.">
        <title>Nocardioides daphniae sp. nov., isolated from Daphnia cucullata (Crustacea: Cladocera).</title>
        <authorList>
            <person name="Toth E.M."/>
            <person name="Keki Z."/>
            <person name="Homonnay Z.G."/>
            <person name="Borsodi A.K."/>
            <person name="Marialigeti K."/>
            <person name="Schumann P."/>
        </authorList>
    </citation>
    <scope>NUCLEOTIDE SEQUENCE [LARGE SCALE GENOMIC DNA]</scope>
    <source>
        <strain evidence="9 10">JCM 16608</strain>
    </source>
</reference>
<evidence type="ECO:0000313" key="11">
    <source>
        <dbReference type="Proteomes" id="UP000630594"/>
    </source>
</evidence>
<dbReference type="AlphaFoldDB" id="A0A4P7U9F4"/>
<keyword evidence="5 6" id="KW-0472">Membrane</keyword>
<dbReference type="EMBL" id="BMCK01000002">
    <property type="protein sequence ID" value="GGD15576.1"/>
    <property type="molecule type" value="Genomic_DNA"/>
</dbReference>
<organism evidence="9 10">
    <name type="scientific">Nocardioides daphniae</name>
    <dbReference type="NCBI Taxonomy" id="402297"/>
    <lineage>
        <taxon>Bacteria</taxon>
        <taxon>Bacillati</taxon>
        <taxon>Actinomycetota</taxon>
        <taxon>Actinomycetes</taxon>
        <taxon>Propionibacteriales</taxon>
        <taxon>Nocardioidaceae</taxon>
        <taxon>Nocardioides</taxon>
    </lineage>
</organism>
<feature type="transmembrane region" description="Helical" evidence="6">
    <location>
        <begin position="6"/>
        <end position="27"/>
    </location>
</feature>
<accession>A0A4P7U9F4</accession>
<dbReference type="Pfam" id="PF00482">
    <property type="entry name" value="T2SSF"/>
    <property type="match status" value="1"/>
</dbReference>
<evidence type="ECO:0000259" key="7">
    <source>
        <dbReference type="Pfam" id="PF00482"/>
    </source>
</evidence>
<name>A0A4P7U9F4_9ACTN</name>
<evidence type="ECO:0000256" key="4">
    <source>
        <dbReference type="ARBA" id="ARBA00022989"/>
    </source>
</evidence>
<gene>
    <name evidence="9" type="ORF">E2C04_04815</name>
    <name evidence="8" type="ORF">GCM10007231_13240</name>
</gene>
<feature type="transmembrane region" description="Helical" evidence="6">
    <location>
        <begin position="291"/>
        <end position="314"/>
    </location>
</feature>
<keyword evidence="3 6" id="KW-0812">Transmembrane</keyword>
<evidence type="ECO:0000256" key="1">
    <source>
        <dbReference type="ARBA" id="ARBA00004651"/>
    </source>
</evidence>
<feature type="transmembrane region" description="Helical" evidence="6">
    <location>
        <begin position="144"/>
        <end position="161"/>
    </location>
</feature>
<reference evidence="11" key="3">
    <citation type="journal article" date="2019" name="Int. J. Syst. Evol. Microbiol.">
        <title>The Global Catalogue of Microorganisms (GCM) 10K type strain sequencing project: providing services to taxonomists for standard genome sequencing and annotation.</title>
        <authorList>
            <consortium name="The Broad Institute Genomics Platform"/>
            <consortium name="The Broad Institute Genome Sequencing Center for Infectious Disease"/>
            <person name="Wu L."/>
            <person name="Ma J."/>
        </authorList>
    </citation>
    <scope>NUCLEOTIDE SEQUENCE [LARGE SCALE GENOMIC DNA]</scope>
    <source>
        <strain evidence="11">CCM 7403</strain>
    </source>
</reference>
<evidence type="ECO:0000256" key="5">
    <source>
        <dbReference type="ARBA" id="ARBA00023136"/>
    </source>
</evidence>
<dbReference type="EMBL" id="CP038462">
    <property type="protein sequence ID" value="QCC76712.1"/>
    <property type="molecule type" value="Genomic_DNA"/>
</dbReference>
<keyword evidence="4 6" id="KW-1133">Transmembrane helix</keyword>
<dbReference type="Proteomes" id="UP000630594">
    <property type="component" value="Unassembled WGS sequence"/>
</dbReference>
<comment type="subcellular location">
    <subcellularLocation>
        <location evidence="1">Cell membrane</location>
        <topology evidence="1">Multi-pass membrane protein</topology>
    </subcellularLocation>
</comment>
<dbReference type="KEGG" id="ndp:E2C04_04815"/>
<dbReference type="PANTHER" id="PTHR35007:SF2">
    <property type="entry name" value="PILUS ASSEMBLE PROTEIN"/>
    <property type="match status" value="1"/>
</dbReference>
<evidence type="ECO:0000313" key="8">
    <source>
        <dbReference type="EMBL" id="GGD15576.1"/>
    </source>
</evidence>
<evidence type="ECO:0000313" key="9">
    <source>
        <dbReference type="EMBL" id="QCC76712.1"/>
    </source>
</evidence>
<dbReference type="PANTHER" id="PTHR35007">
    <property type="entry name" value="INTEGRAL MEMBRANE PROTEIN-RELATED"/>
    <property type="match status" value="1"/>
</dbReference>
<feature type="transmembrane region" description="Helical" evidence="6">
    <location>
        <begin position="119"/>
        <end position="138"/>
    </location>
</feature>
<sequence length="322" mass="33514">MTPAVAGAFVGALGGVGLLVVAARIVAIRRTSLDLRVLPWVQDLPRLDTAVGPVRRLVAPSPDEPSASPLAAASGLVAPALRRAADAVDSVLGGSASVQRRLQRAGLETTVHEFRVEQVVWGLVGFAAVAAWRVLAALGGDTRVVPALLLCACAFAGGVIARDQRLSSQAVARDRAILAEFPVLAELLALAVASGEGPVAALDRVVARSTGELSQDLGRVLAEIRTGEPVIVAFDRLSRTTGVPMVAQFSQGLAIALERGTPLADVLHAQAGDVREAGRRALIESAARREVFMLVPVVFLVLPVVILFALYPGLVGLRITTP</sequence>
<evidence type="ECO:0000256" key="2">
    <source>
        <dbReference type="ARBA" id="ARBA00022475"/>
    </source>
</evidence>
<keyword evidence="11" id="KW-1185">Reference proteome</keyword>
<reference evidence="9" key="4">
    <citation type="submission" date="2019-03" db="EMBL/GenBank/DDBJ databases">
        <authorList>
            <person name="Huang Y."/>
        </authorList>
    </citation>
    <scope>NUCLEOTIDE SEQUENCE</scope>
    <source>
        <strain evidence="9">JCM 16608</strain>
    </source>
</reference>
<dbReference type="InterPro" id="IPR018076">
    <property type="entry name" value="T2SS_GspF_dom"/>
</dbReference>
<protein>
    <submittedName>
        <fullName evidence="9">Pilus assembly protein TadB</fullName>
    </submittedName>
</protein>
<proteinExistence type="predicted"/>
<dbReference type="RefSeq" id="WP_135831760.1">
    <property type="nucleotide sequence ID" value="NZ_BMCK01000002.1"/>
</dbReference>